<dbReference type="EMBL" id="AWUE01019519">
    <property type="protein sequence ID" value="OMO73106.1"/>
    <property type="molecule type" value="Genomic_DNA"/>
</dbReference>
<gene>
    <name evidence="1" type="ORF">COLO4_27248</name>
</gene>
<proteinExistence type="predicted"/>
<dbReference type="AlphaFoldDB" id="A0A1R3HRW2"/>
<sequence>MGPRKISAGAHVSCCCFFLVGCRTTSDTRLMGGVM</sequence>
<keyword evidence="2" id="KW-1185">Reference proteome</keyword>
<dbReference type="OrthoDB" id="10268654at2759"/>
<reference evidence="2" key="1">
    <citation type="submission" date="2013-09" db="EMBL/GenBank/DDBJ databases">
        <title>Corchorus olitorius genome sequencing.</title>
        <authorList>
            <person name="Alam M."/>
            <person name="Haque M.S."/>
            <person name="Islam M.S."/>
            <person name="Emdad E.M."/>
            <person name="Islam M.M."/>
            <person name="Ahmed B."/>
            <person name="Halim A."/>
            <person name="Hossen Q.M.M."/>
            <person name="Hossain M.Z."/>
            <person name="Ahmed R."/>
            <person name="Khan M.M."/>
            <person name="Islam R."/>
            <person name="Rashid M.M."/>
            <person name="Khan S.A."/>
            <person name="Rahman M.S."/>
            <person name="Alam M."/>
            <person name="Yahiya A.S."/>
            <person name="Khan M.S."/>
            <person name="Azam M.S."/>
            <person name="Haque T."/>
            <person name="Lashkar M.Z.H."/>
            <person name="Akhand A.I."/>
            <person name="Morshed G."/>
            <person name="Roy S."/>
            <person name="Uddin K.S."/>
            <person name="Rabeya T."/>
            <person name="Hossain A.S."/>
            <person name="Chowdhury A."/>
            <person name="Snigdha A.R."/>
            <person name="Mortoza M.S."/>
            <person name="Matin S.A."/>
            <person name="Hoque S.M.E."/>
            <person name="Islam M.K."/>
            <person name="Roy D.K."/>
            <person name="Haider R."/>
            <person name="Moosa M.M."/>
            <person name="Elias S.M."/>
            <person name="Hasan A.M."/>
            <person name="Jahan S."/>
            <person name="Shafiuddin M."/>
            <person name="Mahmood N."/>
            <person name="Shommy N.S."/>
        </authorList>
    </citation>
    <scope>NUCLEOTIDE SEQUENCE [LARGE SCALE GENOMIC DNA]</scope>
    <source>
        <strain evidence="2">cv. O-4</strain>
    </source>
</reference>
<protein>
    <recommendedName>
        <fullName evidence="3">Lipoprotein</fullName>
    </recommendedName>
</protein>
<dbReference type="PROSITE" id="PS51257">
    <property type="entry name" value="PROKAR_LIPOPROTEIN"/>
    <property type="match status" value="1"/>
</dbReference>
<evidence type="ECO:0000313" key="1">
    <source>
        <dbReference type="EMBL" id="OMO73106.1"/>
    </source>
</evidence>
<dbReference type="Proteomes" id="UP000187203">
    <property type="component" value="Unassembled WGS sequence"/>
</dbReference>
<organism evidence="1 2">
    <name type="scientific">Corchorus olitorius</name>
    <dbReference type="NCBI Taxonomy" id="93759"/>
    <lineage>
        <taxon>Eukaryota</taxon>
        <taxon>Viridiplantae</taxon>
        <taxon>Streptophyta</taxon>
        <taxon>Embryophyta</taxon>
        <taxon>Tracheophyta</taxon>
        <taxon>Spermatophyta</taxon>
        <taxon>Magnoliopsida</taxon>
        <taxon>eudicotyledons</taxon>
        <taxon>Gunneridae</taxon>
        <taxon>Pentapetalae</taxon>
        <taxon>rosids</taxon>
        <taxon>malvids</taxon>
        <taxon>Malvales</taxon>
        <taxon>Malvaceae</taxon>
        <taxon>Grewioideae</taxon>
        <taxon>Apeibeae</taxon>
        <taxon>Corchorus</taxon>
    </lineage>
</organism>
<name>A0A1R3HRW2_9ROSI</name>
<accession>A0A1R3HRW2</accession>
<evidence type="ECO:0008006" key="3">
    <source>
        <dbReference type="Google" id="ProtNLM"/>
    </source>
</evidence>
<comment type="caution">
    <text evidence="1">The sequence shown here is derived from an EMBL/GenBank/DDBJ whole genome shotgun (WGS) entry which is preliminary data.</text>
</comment>
<evidence type="ECO:0000313" key="2">
    <source>
        <dbReference type="Proteomes" id="UP000187203"/>
    </source>
</evidence>